<feature type="binding site" evidence="5">
    <location>
        <position position="313"/>
    </location>
    <ligand>
        <name>AMP</name>
        <dbReference type="ChEBI" id="CHEBI:456215"/>
    </ligand>
</feature>
<dbReference type="SUPFAM" id="SSF53271">
    <property type="entry name" value="PRTase-like"/>
    <property type="match status" value="1"/>
</dbReference>
<feature type="binding site" evidence="5">
    <location>
        <position position="307"/>
    </location>
    <ligand>
        <name>ATP</name>
        <dbReference type="ChEBI" id="CHEBI:30616"/>
    </ligand>
</feature>
<dbReference type="InterPro" id="IPR000850">
    <property type="entry name" value="Adenylat/UMP-CMP_kin"/>
</dbReference>
<dbReference type="GO" id="GO:0004017">
    <property type="term" value="F:AMP kinase activity"/>
    <property type="evidence" value="ECO:0007669"/>
    <property type="project" value="UniProtKB-EC"/>
</dbReference>
<dbReference type="Proteomes" id="UP001203687">
    <property type="component" value="Unassembled WGS sequence"/>
</dbReference>
<dbReference type="Gene3D" id="3.40.50.2020">
    <property type="match status" value="1"/>
</dbReference>
<comment type="similarity">
    <text evidence="5">Belongs to the adenylate kinase family.</text>
</comment>
<evidence type="ECO:0000256" key="3">
    <source>
        <dbReference type="ARBA" id="ARBA00022741"/>
    </source>
</evidence>
<feature type="binding site" evidence="5">
    <location>
        <begin position="237"/>
        <end position="239"/>
    </location>
    <ligand>
        <name>AMP</name>
        <dbReference type="ChEBI" id="CHEBI:456215"/>
    </ligand>
</feature>
<sequence>MIKLHDLYFKPFISEDEVDTIVERMVNDIANDMQDEVPVFVGILNGSFMFVSDFVKKYPKPCEVTFIKLASYEGLKSSEDIHRLIGLTQDLSGRKVVILEDIIDSGNTLEEVNRIFENENVDELKIATLFYKPEAYKKDYKLHYIGKEIPNKFIVGYGLDYNGLGRDLPAIYQLKTIQYMTNLVLFGPPGAGKGTQAEFLKETYNLVHISTGDVFRFNIKNETALGMLAKSYMDKGELVPDQVTIDMLNAEVEKNADANGFIFDGFPRTHAQAEALDKLMDSKDSQINAMIALEVDDEVLVGRLLERGKTSGRKDDANEAVIRNRITEYYKKTAILKDYYTAQDKYFGVDGVGSIADITKRLNAVIDTL</sequence>
<dbReference type="Gene3D" id="3.40.50.300">
    <property type="entry name" value="P-loop containing nucleotide triphosphate hydrolases"/>
    <property type="match status" value="1"/>
</dbReference>
<organism evidence="7 8">
    <name type="scientific">Psychroserpens algicola</name>
    <dbReference type="NCBI Taxonomy" id="1719034"/>
    <lineage>
        <taxon>Bacteria</taxon>
        <taxon>Pseudomonadati</taxon>
        <taxon>Bacteroidota</taxon>
        <taxon>Flavobacteriia</taxon>
        <taxon>Flavobacteriales</taxon>
        <taxon>Flavobacteriaceae</taxon>
        <taxon>Psychroserpens</taxon>
    </lineage>
</organism>
<feature type="binding site" evidence="5">
    <location>
        <begin position="190"/>
        <end position="195"/>
    </location>
    <ligand>
        <name>ATP</name>
        <dbReference type="ChEBI" id="CHEBI:30616"/>
    </ligand>
</feature>
<evidence type="ECO:0000256" key="4">
    <source>
        <dbReference type="ARBA" id="ARBA00022777"/>
    </source>
</evidence>
<accession>A0ABT0H6S0</accession>
<dbReference type="CDD" id="cd06223">
    <property type="entry name" value="PRTases_typeI"/>
    <property type="match status" value="1"/>
</dbReference>
<dbReference type="SUPFAM" id="SSF52540">
    <property type="entry name" value="P-loop containing nucleoside triphosphate hydrolases"/>
    <property type="match status" value="1"/>
</dbReference>
<protein>
    <recommendedName>
        <fullName evidence="5">Adenylate kinase</fullName>
        <shortName evidence="5">AK</shortName>
        <ecNumber evidence="5">2.7.4.3</ecNumber>
    </recommendedName>
    <alternativeName>
        <fullName evidence="5">ATP-AMP transphosphorylase</fullName>
    </alternativeName>
    <alternativeName>
        <fullName evidence="5">ATP:AMP phosphotransferase</fullName>
    </alternativeName>
    <alternativeName>
        <fullName evidence="5">Adenylate monophosphate kinase</fullName>
    </alternativeName>
</protein>
<evidence type="ECO:0000259" key="6">
    <source>
        <dbReference type="Pfam" id="PF00156"/>
    </source>
</evidence>
<comment type="pathway">
    <text evidence="5">Purine metabolism; AMP biosynthesis via salvage pathway; AMP from ADP: step 1/1.</text>
</comment>
<dbReference type="Pfam" id="PF00156">
    <property type="entry name" value="Pribosyltran"/>
    <property type="match status" value="1"/>
</dbReference>
<gene>
    <name evidence="5" type="primary">adk</name>
    <name evidence="7" type="ORF">MUY34_05480</name>
</gene>
<dbReference type="PRINTS" id="PR00094">
    <property type="entry name" value="ADENYLTKNASE"/>
</dbReference>
<feature type="binding site" evidence="5">
    <location>
        <position position="211"/>
    </location>
    <ligand>
        <name>AMP</name>
        <dbReference type="ChEBI" id="CHEBI:456215"/>
    </ligand>
</feature>
<dbReference type="InterPro" id="IPR027417">
    <property type="entry name" value="P-loop_NTPase"/>
</dbReference>
<keyword evidence="4 5" id="KW-0418">Kinase</keyword>
<dbReference type="NCBIfam" id="NF011104">
    <property type="entry name" value="PRK14531.1"/>
    <property type="match status" value="1"/>
</dbReference>
<keyword evidence="3 5" id="KW-0547">Nucleotide-binding</keyword>
<comment type="caution">
    <text evidence="7">The sequence shown here is derived from an EMBL/GenBank/DDBJ whole genome shotgun (WGS) entry which is preliminary data.</text>
</comment>
<dbReference type="InterPro" id="IPR029057">
    <property type="entry name" value="PRTase-like"/>
</dbReference>
<evidence type="ECO:0000256" key="5">
    <source>
        <dbReference type="HAMAP-Rule" id="MF_00235"/>
    </source>
</evidence>
<comment type="catalytic activity">
    <reaction evidence="5">
        <text>AMP + ATP = 2 ADP</text>
        <dbReference type="Rhea" id="RHEA:12973"/>
        <dbReference type="ChEBI" id="CHEBI:30616"/>
        <dbReference type="ChEBI" id="CHEBI:456215"/>
        <dbReference type="ChEBI" id="CHEBI:456216"/>
        <dbReference type="EC" id="2.7.4.3"/>
    </reaction>
</comment>
<dbReference type="CDD" id="cd01428">
    <property type="entry name" value="ADK"/>
    <property type="match status" value="1"/>
</dbReference>
<keyword evidence="5" id="KW-0963">Cytoplasm</keyword>
<feature type="binding site" evidence="5">
    <location>
        <position position="325"/>
    </location>
    <ligand>
        <name>AMP</name>
        <dbReference type="ChEBI" id="CHEBI:456215"/>
    </ligand>
</feature>
<dbReference type="InterPro" id="IPR033690">
    <property type="entry name" value="Adenylat_kinase_CS"/>
</dbReference>
<dbReference type="NCBIfam" id="NF001381">
    <property type="entry name" value="PRK00279.1-3"/>
    <property type="match status" value="1"/>
</dbReference>
<keyword evidence="1 5" id="KW-0808">Transferase</keyword>
<reference evidence="7" key="1">
    <citation type="submission" date="2022-04" db="EMBL/GenBank/DDBJ databases">
        <authorList>
            <person name="Ren T."/>
        </authorList>
    </citation>
    <scope>NUCLEOTIDE SEQUENCE</scope>
    <source>
        <strain evidence="7">F63249</strain>
    </source>
</reference>
<dbReference type="Pfam" id="PF00406">
    <property type="entry name" value="ADK"/>
    <property type="match status" value="1"/>
</dbReference>
<dbReference type="NCBIfam" id="NF011105">
    <property type="entry name" value="PRK14532.1"/>
    <property type="match status" value="1"/>
</dbReference>
<feature type="region of interest" description="NMP" evidence="5">
    <location>
        <begin position="210"/>
        <end position="239"/>
    </location>
</feature>
<evidence type="ECO:0000256" key="2">
    <source>
        <dbReference type="ARBA" id="ARBA00022727"/>
    </source>
</evidence>
<keyword evidence="8" id="KW-1185">Reference proteome</keyword>
<name>A0ABT0H6S0_9FLAO</name>
<dbReference type="EMBL" id="JALPQF010000004">
    <property type="protein sequence ID" value="MCK8480063.1"/>
    <property type="molecule type" value="Genomic_DNA"/>
</dbReference>
<dbReference type="NCBIfam" id="NF011100">
    <property type="entry name" value="PRK14527.1"/>
    <property type="match status" value="1"/>
</dbReference>
<comment type="subcellular location">
    <subcellularLocation>
        <location evidence="5">Cytoplasm</location>
    </subcellularLocation>
</comment>
<dbReference type="EC" id="2.7.4.3" evidence="5"/>
<dbReference type="RefSeq" id="WP_248412241.1">
    <property type="nucleotide sequence ID" value="NZ_JALPQF010000004.1"/>
</dbReference>
<comment type="caution">
    <text evidence="5">Lacks conserved residue(s) required for the propagation of feature annotation.</text>
</comment>
<evidence type="ECO:0000313" key="7">
    <source>
        <dbReference type="EMBL" id="MCK8480063.1"/>
    </source>
</evidence>
<feature type="binding site" evidence="5">
    <location>
        <position position="353"/>
    </location>
    <ligand>
        <name>ATP</name>
        <dbReference type="ChEBI" id="CHEBI:30616"/>
    </ligand>
</feature>
<dbReference type="PROSITE" id="PS00113">
    <property type="entry name" value="ADENYLATE_KINASE"/>
    <property type="match status" value="1"/>
</dbReference>
<comment type="function">
    <text evidence="5">Catalyzes the reversible transfer of the terminal phosphate group between ATP and AMP. Plays an important role in cellular energy homeostasis and in adenine nucleotide metabolism.</text>
</comment>
<proteinExistence type="inferred from homology"/>
<keyword evidence="2 5" id="KW-0545">Nucleotide biosynthesis</keyword>
<dbReference type="HAMAP" id="MF_00235">
    <property type="entry name" value="Adenylate_kinase_Adk"/>
    <property type="match status" value="1"/>
</dbReference>
<dbReference type="PANTHER" id="PTHR23359">
    <property type="entry name" value="NUCLEOTIDE KINASE"/>
    <property type="match status" value="1"/>
</dbReference>
<dbReference type="InterPro" id="IPR000836">
    <property type="entry name" value="PRTase_dom"/>
</dbReference>
<feature type="binding site" evidence="5">
    <location>
        <begin position="265"/>
        <end position="268"/>
    </location>
    <ligand>
        <name>AMP</name>
        <dbReference type="ChEBI" id="CHEBI:456215"/>
    </ligand>
</feature>
<evidence type="ECO:0000256" key="1">
    <source>
        <dbReference type="ARBA" id="ARBA00022679"/>
    </source>
</evidence>
<feature type="domain" description="Phosphoribosyltransferase" evidence="6">
    <location>
        <begin position="19"/>
        <end position="161"/>
    </location>
</feature>
<feature type="binding site" evidence="5">
    <location>
        <position position="216"/>
    </location>
    <ligand>
        <name>AMP</name>
        <dbReference type="ChEBI" id="CHEBI:456215"/>
    </ligand>
</feature>
<comment type="domain">
    <text evidence="5">Consists of three domains, a large central CORE domain and two small peripheral domains, NMPbind and LID, which undergo movements during catalysis. The LID domain closes over the site of phosphoryl transfer upon ATP binding. Assembling and dissambling the active center during each catalytic cycle provides an effective means to prevent ATP hydrolysis.</text>
</comment>
<feature type="binding site" evidence="5">
    <location>
        <position position="272"/>
    </location>
    <ligand>
        <name>AMP</name>
        <dbReference type="ChEBI" id="CHEBI:456215"/>
    </ligand>
</feature>
<evidence type="ECO:0000313" key="8">
    <source>
        <dbReference type="Proteomes" id="UP001203687"/>
    </source>
</evidence>
<comment type="subunit">
    <text evidence="5">Monomer.</text>
</comment>
<keyword evidence="5" id="KW-0067">ATP-binding</keyword>